<dbReference type="SMART" id="SM00360">
    <property type="entry name" value="RRM"/>
    <property type="match status" value="3"/>
</dbReference>
<evidence type="ECO:0000259" key="5">
    <source>
        <dbReference type="PROSITE" id="PS50102"/>
    </source>
</evidence>
<dbReference type="InterPro" id="IPR034424">
    <property type="entry name" value="GRSF-1_RRM2"/>
</dbReference>
<dbReference type="Pfam" id="PF00076">
    <property type="entry name" value="RRM_1"/>
    <property type="match status" value="3"/>
</dbReference>
<proteinExistence type="predicted"/>
<dbReference type="AlphaFoldDB" id="A0A6J0UJT8"/>
<dbReference type="RefSeq" id="XP_020660922.2">
    <property type="nucleotide sequence ID" value="XM_020805263.2"/>
</dbReference>
<gene>
    <name evidence="7 8" type="primary">GRSF1</name>
</gene>
<keyword evidence="2 3" id="KW-0694">RNA-binding</keyword>
<dbReference type="InterPro" id="IPR034426">
    <property type="entry name" value="GRSF1_RRM3"/>
</dbReference>
<feature type="domain" description="RRM" evidence="5">
    <location>
        <begin position="223"/>
        <end position="299"/>
    </location>
</feature>
<evidence type="ECO:0000256" key="2">
    <source>
        <dbReference type="ARBA" id="ARBA00022884"/>
    </source>
</evidence>
<dbReference type="KEGG" id="pvt:110085266"/>
<dbReference type="GO" id="GO:0003723">
    <property type="term" value="F:RNA binding"/>
    <property type="evidence" value="ECO:0007669"/>
    <property type="project" value="UniProtKB-UniRule"/>
</dbReference>
<dbReference type="InterPro" id="IPR035979">
    <property type="entry name" value="RBD_domain_sf"/>
</dbReference>
<dbReference type="CDD" id="cd12505">
    <property type="entry name" value="RRM2_GRSF1"/>
    <property type="match status" value="1"/>
</dbReference>
<evidence type="ECO:0000313" key="6">
    <source>
        <dbReference type="Proteomes" id="UP001652642"/>
    </source>
</evidence>
<evidence type="ECO:0000256" key="3">
    <source>
        <dbReference type="PROSITE-ProRule" id="PRU00176"/>
    </source>
</evidence>
<dbReference type="InterPro" id="IPR000504">
    <property type="entry name" value="RRM_dom"/>
</dbReference>
<evidence type="ECO:0000313" key="8">
    <source>
        <dbReference type="RefSeq" id="XP_072858180.1"/>
    </source>
</evidence>
<dbReference type="PANTHER" id="PTHR13976">
    <property type="entry name" value="HETEROGENEOUS NUCLEAR RIBONUCLEOPROTEIN-RELATED"/>
    <property type="match status" value="1"/>
</dbReference>
<dbReference type="PROSITE" id="PS50102">
    <property type="entry name" value="RRM"/>
    <property type="match status" value="3"/>
</dbReference>
<evidence type="ECO:0000313" key="7">
    <source>
        <dbReference type="RefSeq" id="XP_020660922.2"/>
    </source>
</evidence>
<evidence type="ECO:0000256" key="1">
    <source>
        <dbReference type="ARBA" id="ARBA00022737"/>
    </source>
</evidence>
<dbReference type="Proteomes" id="UP001652642">
    <property type="component" value="Chromosome 5"/>
</dbReference>
<feature type="domain" description="RRM" evidence="5">
    <location>
        <begin position="372"/>
        <end position="442"/>
    </location>
</feature>
<dbReference type="RefSeq" id="XP_072858180.1">
    <property type="nucleotide sequence ID" value="XM_073002079.1"/>
</dbReference>
<dbReference type="SUPFAM" id="SSF54928">
    <property type="entry name" value="RNA-binding domain, RBD"/>
    <property type="match status" value="2"/>
</dbReference>
<keyword evidence="6" id="KW-1185">Reference proteome</keyword>
<dbReference type="GeneID" id="110085266"/>
<reference evidence="7 8" key="1">
    <citation type="submission" date="2025-05" db="UniProtKB">
        <authorList>
            <consortium name="RefSeq"/>
        </authorList>
    </citation>
    <scope>IDENTIFICATION</scope>
</reference>
<dbReference type="GO" id="GO:0006397">
    <property type="term" value="P:mRNA processing"/>
    <property type="evidence" value="ECO:0007669"/>
    <property type="project" value="UniProtKB-KW"/>
</dbReference>
<organism evidence="6 7">
    <name type="scientific">Pogona vitticeps</name>
    <name type="common">central bearded dragon</name>
    <dbReference type="NCBI Taxonomy" id="103695"/>
    <lineage>
        <taxon>Eukaryota</taxon>
        <taxon>Metazoa</taxon>
        <taxon>Chordata</taxon>
        <taxon>Craniata</taxon>
        <taxon>Vertebrata</taxon>
        <taxon>Euteleostomi</taxon>
        <taxon>Lepidosauria</taxon>
        <taxon>Squamata</taxon>
        <taxon>Bifurcata</taxon>
        <taxon>Unidentata</taxon>
        <taxon>Episquamata</taxon>
        <taxon>Toxicofera</taxon>
        <taxon>Iguania</taxon>
        <taxon>Acrodonta</taxon>
        <taxon>Agamidae</taxon>
        <taxon>Amphibolurinae</taxon>
        <taxon>Pogona</taxon>
    </lineage>
</organism>
<name>A0A6J0UJT8_9SAUR</name>
<feature type="region of interest" description="Disordered" evidence="4">
    <location>
        <begin position="29"/>
        <end position="51"/>
    </location>
</feature>
<sequence length="462" mass="51162">MAGTGWVWGALLRGCGRCARSGGRRSGASFSSSSSSLPAASSPASPLGLSGRAHHHHRRLLVCLGAATPSRGYAGPLPGLGALRASGLLRPALPRRCYSEDNFVFLEDYEDPSTKSDKDDGVYLIRAEGLPYSCTEEDVLNFFAGCKIRNGVQGIHFIYNKNGKPRGDALIELESHQDVQEALDKDRQYLGERYVKVFEIRNEDVAALMKNLNLTSTPTTNDGVVRLRGLPYSCTEEDVSEFFSGLTILDIVFVMDQKGKWRTGEAYVQFATPEMANQALLKHREEIGNRYIEIFPSGKRAIQTHKGSLQFNTMTSYSIPKQGSESDFEESKLNEALKPVAAYKNDNKNEIVKQRVEKPSDMLESGSCSSHHVVHLRGLPFQATAQDIINFFAPLKPLRIMMEYNSSGKATGEADVRFETHEDAVAAMAKNRRPMEIRYIELFLNSSPSKKKVASDEIIPEV</sequence>
<dbReference type="InParanoid" id="A0A6J0UJT8"/>
<protein>
    <submittedName>
        <fullName evidence="7 8">G-rich sequence factor 1</fullName>
    </submittedName>
</protein>
<feature type="domain" description="RRM" evidence="5">
    <location>
        <begin position="123"/>
        <end position="202"/>
    </location>
</feature>
<dbReference type="CTD" id="2926"/>
<keyword evidence="1" id="KW-0677">Repeat</keyword>
<dbReference type="InterPro" id="IPR012677">
    <property type="entry name" value="Nucleotide-bd_a/b_plait_sf"/>
</dbReference>
<dbReference type="CDD" id="cd12733">
    <property type="entry name" value="RRM3_GRSF1"/>
    <property type="match status" value="1"/>
</dbReference>
<dbReference type="Gene3D" id="3.30.70.330">
    <property type="match status" value="3"/>
</dbReference>
<dbReference type="InterPro" id="IPR050666">
    <property type="entry name" value="ESRP"/>
</dbReference>
<dbReference type="OrthoDB" id="431068at2759"/>
<evidence type="ECO:0000256" key="4">
    <source>
        <dbReference type="SAM" id="MobiDB-lite"/>
    </source>
</evidence>
<accession>A0A6J0UJT8</accession>